<proteinExistence type="predicted"/>
<gene>
    <name evidence="2" type="ORF">XBFM1_2600045</name>
</gene>
<accession>A0A077NTZ1</accession>
<evidence type="ECO:0000313" key="3">
    <source>
        <dbReference type="Proteomes" id="UP000028487"/>
    </source>
</evidence>
<dbReference type="EMBL" id="CBSV010000180">
    <property type="protein sequence ID" value="CDH02330.1"/>
    <property type="molecule type" value="Genomic_DNA"/>
</dbReference>
<comment type="caution">
    <text evidence="2">The sequence shown here is derived from an EMBL/GenBank/DDBJ whole genome shotgun (WGS) entry which is preliminary data.</text>
</comment>
<reference evidence="2" key="1">
    <citation type="submission" date="2013-07" db="EMBL/GenBank/DDBJ databases">
        <title>Sub-species coevolution in mutualistic symbiosis.</title>
        <authorList>
            <person name="Murfin K."/>
            <person name="Klassen J."/>
            <person name="Lee M."/>
            <person name="Forst S."/>
            <person name="Stock P."/>
            <person name="Goodrich-Blair H."/>
        </authorList>
    </citation>
    <scope>NUCLEOTIDE SEQUENCE [LARGE SCALE GENOMIC DNA]</scope>
    <source>
        <strain evidence="2">Feltiae Moldova</strain>
    </source>
</reference>
<name>A0A077NTZ1_XENBV</name>
<dbReference type="AlphaFoldDB" id="A0A077NTZ1"/>
<sequence>MTHVKSDSCSAISPTNKSQSSGVDGLNESTIARFAAWDTCKSLTANSMASPHYD</sequence>
<protein>
    <submittedName>
        <fullName evidence="2">Uncharacterized protein</fullName>
    </submittedName>
</protein>
<feature type="compositionally biased region" description="Polar residues" evidence="1">
    <location>
        <begin position="7"/>
        <end position="25"/>
    </location>
</feature>
<feature type="region of interest" description="Disordered" evidence="1">
    <location>
        <begin position="1"/>
        <end position="25"/>
    </location>
</feature>
<evidence type="ECO:0000313" key="2">
    <source>
        <dbReference type="EMBL" id="CDH02330.1"/>
    </source>
</evidence>
<evidence type="ECO:0000256" key="1">
    <source>
        <dbReference type="SAM" id="MobiDB-lite"/>
    </source>
</evidence>
<dbReference type="Proteomes" id="UP000028487">
    <property type="component" value="Unassembled WGS sequence"/>
</dbReference>
<dbReference type="HOGENOM" id="CLU_3049414_0_0_6"/>
<organism evidence="2 3">
    <name type="scientific">Xenorhabdus bovienii str. feltiae Moldova</name>
    <dbReference type="NCBI Taxonomy" id="1398200"/>
    <lineage>
        <taxon>Bacteria</taxon>
        <taxon>Pseudomonadati</taxon>
        <taxon>Pseudomonadota</taxon>
        <taxon>Gammaproteobacteria</taxon>
        <taxon>Enterobacterales</taxon>
        <taxon>Morganellaceae</taxon>
        <taxon>Xenorhabdus</taxon>
    </lineage>
</organism>